<dbReference type="GO" id="GO:0003677">
    <property type="term" value="F:DNA binding"/>
    <property type="evidence" value="ECO:0007669"/>
    <property type="project" value="UniProtKB-UniRule"/>
</dbReference>
<comment type="caution">
    <text evidence="6">The sequence shown here is derived from an EMBL/GenBank/DDBJ whole genome shotgun (WGS) entry which is preliminary data.</text>
</comment>
<proteinExistence type="predicted"/>
<dbReference type="Gene3D" id="1.10.357.10">
    <property type="entry name" value="Tetracycline Repressor, domain 2"/>
    <property type="match status" value="1"/>
</dbReference>
<dbReference type="SUPFAM" id="SSF46689">
    <property type="entry name" value="Homeodomain-like"/>
    <property type="match status" value="1"/>
</dbReference>
<dbReference type="OrthoDB" id="326421at2"/>
<keyword evidence="2 4" id="KW-0238">DNA-binding</keyword>
<dbReference type="InterPro" id="IPR036271">
    <property type="entry name" value="Tet_transcr_reg_TetR-rel_C_sf"/>
</dbReference>
<organism evidence="6 7">
    <name type="scientific">Aeromicrobium ginsengisoli</name>
    <dbReference type="NCBI Taxonomy" id="363867"/>
    <lineage>
        <taxon>Bacteria</taxon>
        <taxon>Bacillati</taxon>
        <taxon>Actinomycetota</taxon>
        <taxon>Actinomycetes</taxon>
        <taxon>Propionibacteriales</taxon>
        <taxon>Nocardioidaceae</taxon>
        <taxon>Aeromicrobium</taxon>
    </lineage>
</organism>
<evidence type="ECO:0000313" key="7">
    <source>
        <dbReference type="Proteomes" id="UP000380867"/>
    </source>
</evidence>
<name>A0A5M4FIY3_9ACTN</name>
<dbReference type="Gene3D" id="1.10.10.60">
    <property type="entry name" value="Homeodomain-like"/>
    <property type="match status" value="1"/>
</dbReference>
<dbReference type="InterPro" id="IPR001647">
    <property type="entry name" value="HTH_TetR"/>
</dbReference>
<evidence type="ECO:0000313" key="6">
    <source>
        <dbReference type="EMBL" id="KAA1400134.1"/>
    </source>
</evidence>
<reference evidence="6" key="1">
    <citation type="submission" date="2019-09" db="EMBL/GenBank/DDBJ databases">
        <authorList>
            <person name="Li J."/>
        </authorList>
    </citation>
    <scope>NUCLEOTIDE SEQUENCE [LARGE SCALE GENOMIC DNA]</scope>
    <source>
        <strain evidence="6">JCM 14732</strain>
    </source>
</reference>
<dbReference type="PANTHER" id="PTHR47506:SF6">
    <property type="entry name" value="HTH-TYPE TRANSCRIPTIONAL REPRESSOR NEMR"/>
    <property type="match status" value="1"/>
</dbReference>
<accession>A0A5M4FIY3</accession>
<dbReference type="Pfam" id="PF00440">
    <property type="entry name" value="TetR_N"/>
    <property type="match status" value="1"/>
</dbReference>
<evidence type="ECO:0000256" key="3">
    <source>
        <dbReference type="ARBA" id="ARBA00023163"/>
    </source>
</evidence>
<dbReference type="InterPro" id="IPR011075">
    <property type="entry name" value="TetR_C"/>
</dbReference>
<dbReference type="PROSITE" id="PS50977">
    <property type="entry name" value="HTH_TETR_2"/>
    <property type="match status" value="1"/>
</dbReference>
<gene>
    <name evidence="6" type="ORF">ESP70_005195</name>
</gene>
<dbReference type="EMBL" id="SDPQ02000001">
    <property type="protein sequence ID" value="KAA1400134.1"/>
    <property type="molecule type" value="Genomic_DNA"/>
</dbReference>
<evidence type="ECO:0000256" key="4">
    <source>
        <dbReference type="PROSITE-ProRule" id="PRU00335"/>
    </source>
</evidence>
<dbReference type="PRINTS" id="PR00455">
    <property type="entry name" value="HTHTETR"/>
</dbReference>
<feature type="domain" description="HTH tetR-type" evidence="5">
    <location>
        <begin position="5"/>
        <end position="65"/>
    </location>
</feature>
<dbReference type="AlphaFoldDB" id="A0A5M4FIY3"/>
<keyword evidence="1" id="KW-0805">Transcription regulation</keyword>
<dbReference type="Proteomes" id="UP000380867">
    <property type="component" value="Unassembled WGS sequence"/>
</dbReference>
<evidence type="ECO:0000259" key="5">
    <source>
        <dbReference type="PROSITE" id="PS50977"/>
    </source>
</evidence>
<dbReference type="SUPFAM" id="SSF48498">
    <property type="entry name" value="Tetracyclin repressor-like, C-terminal domain"/>
    <property type="match status" value="1"/>
</dbReference>
<sequence>MSKGDETRHAILTEATAVAAKVGLTGMTIGQLAAHTGMSKSGLYAHFASKEALQLEILRHTRERFVDQVVRPALQTPRGIARLRVLFDAWVTWSESMEEGGCLFVAASSELDDQPGPVRDALVRDERDWLEMIATVAGTAVSEGELRDDLDLEQFAYEVHALTLAHQHASRLLRDPKALDRVHRAFDSLLTHSA</sequence>
<dbReference type="InterPro" id="IPR009057">
    <property type="entry name" value="Homeodomain-like_sf"/>
</dbReference>
<dbReference type="Pfam" id="PF16925">
    <property type="entry name" value="TetR_C_13"/>
    <property type="match status" value="1"/>
</dbReference>
<keyword evidence="7" id="KW-1185">Reference proteome</keyword>
<evidence type="ECO:0000256" key="1">
    <source>
        <dbReference type="ARBA" id="ARBA00023015"/>
    </source>
</evidence>
<keyword evidence="3" id="KW-0804">Transcription</keyword>
<dbReference type="PANTHER" id="PTHR47506">
    <property type="entry name" value="TRANSCRIPTIONAL REGULATORY PROTEIN"/>
    <property type="match status" value="1"/>
</dbReference>
<feature type="DNA-binding region" description="H-T-H motif" evidence="4">
    <location>
        <begin position="28"/>
        <end position="47"/>
    </location>
</feature>
<dbReference type="RefSeq" id="WP_149688235.1">
    <property type="nucleotide sequence ID" value="NZ_SDPQ02000001.1"/>
</dbReference>
<evidence type="ECO:0000256" key="2">
    <source>
        <dbReference type="ARBA" id="ARBA00023125"/>
    </source>
</evidence>
<protein>
    <submittedName>
        <fullName evidence="6">TetR/AcrR family transcriptional regulator</fullName>
    </submittedName>
</protein>